<proteinExistence type="predicted"/>
<dbReference type="InterPro" id="IPR055781">
    <property type="entry name" value="DUF7357"/>
</dbReference>
<feature type="region of interest" description="Disordered" evidence="1">
    <location>
        <begin position="484"/>
        <end position="510"/>
    </location>
</feature>
<dbReference type="OrthoDB" id="3365616at2759"/>
<feature type="region of interest" description="Disordered" evidence="1">
    <location>
        <begin position="901"/>
        <end position="923"/>
    </location>
</feature>
<feature type="compositionally biased region" description="Basic and acidic residues" evidence="1">
    <location>
        <begin position="219"/>
        <end position="230"/>
    </location>
</feature>
<sequence length="1327" mass="144980">MRLHLIIQRHCLPTTRVLWTTSSHFSPPSSSAVSSFATVSSSTITSTRAPNAGFGAGAAAAASGSGGLSISQLLEDVNEVIPLETQVEEEFGNGGGIGGGVGQWGLEDYVVEVAGFECLHFMEVDGLLRDGDEVVIRALQLNDLIARRLTGRHQISTDGRHLIDGVPFGKPYIQKAVPSRPPIIIPPRKKRRLNFGGWQVDNAVAEDIIDEDCDDKENDPDWKEDGDGIGKELVLADADEDEDDDDYEGESASEEYSPPSEEEIPIAPKERIKEQPVPKAGNMSPDTRAYKRQAAKKANQLKQMESPTTERKLQGILDRKQQSAPAASPKRKRSVSFQDRLSFHSNMSASSGGTSESGSASSSDTGESSDNDERSSVSSSDSGSSETSSESSSSSVGSSSSSGSETPSVLNAIKKRKVVGEQVVITPKTTTGPRPPVHPPGAGSRRTKNTNKRAKLRRKLQKLKELRILPKDAKFDDLRKWCEANPGPLPRGLDKESPNTQENFDDEQTEFERKRAELLRDIAFGGVDESPQLTKETIKLNPLEPVSKTPMVGGIGMSKPTESSKRQSKLDVKNSRQLLFGSLGVKSPKSKEDVKALREMLSKTPKQKSRSASASAEEVDKITKKEADSVENWKDRLILQATECIYDNVKLSTPPFPFVQRWDKDAQAAIRECKGNQQSNSKKRKRKTQNHKGDYYGQEWGNGEPSTSNEIELDYKTNGLDENHTSTKAMAAAVGDQLNYEMAGVETSSHDMGTDSDELPALPEDMSFLKDARDTDMKPGAIIAFKQLDLSGATMWQPMVSQYRTAVIENVVGGTLTLRLAQRDREQPQEHYDDDDQATQYSKFEMPGFTEKKGKDNGFREMQFGEFIEPKLLSAARADSTVGVSEVTVAVERVEETQNPLLPKKRGSPIELPPPVPEDITISSPTRRNISDMIREAGFRSGFDSDILLPEETFFTARGSTTHNDAANEDMEMNEFAGFPPNEDYEPLPPIPLGTSRSFPEEQIVTEVPSSLAWLEGHTSDPSLLTLGLNSDHQKSSALSDGHLQYLDTDGIPMQDSLTAAPNPVATSQHRSQFEETHMDMGLDSEVKSSDDDLANSNNIQNLSQAFPVSAAAACNSTLQFFQVDQGELKPEKSSVLNARNCQESHTGRYRPGLGADSVITNPFHESDRGFGRMSPSVPRLISTAPPRTASAVQFPPASVTRRNERKALAPPRQRSSSPHVSQSIDDRTGVPAILEASKESMQHSEYEPQSQAAAVAAESSYNIVDLTISSDLDPSPNLDGDFAVSQGLPQGPGWVKKQGLRHGRGRGAGSNLEQARRRGLRRRGVI</sequence>
<feature type="compositionally biased region" description="Basic residues" evidence="1">
    <location>
        <begin position="681"/>
        <end position="690"/>
    </location>
</feature>
<feature type="compositionally biased region" description="Low complexity" evidence="1">
    <location>
        <begin position="376"/>
        <end position="409"/>
    </location>
</feature>
<evidence type="ECO:0000256" key="1">
    <source>
        <dbReference type="SAM" id="MobiDB-lite"/>
    </source>
</evidence>
<evidence type="ECO:0000313" key="4">
    <source>
        <dbReference type="Proteomes" id="UP000001628"/>
    </source>
</evidence>
<feature type="compositionally biased region" description="Polar residues" evidence="1">
    <location>
        <begin position="335"/>
        <end position="347"/>
    </location>
</feature>
<feature type="compositionally biased region" description="Basic and acidic residues" evidence="1">
    <location>
        <begin position="589"/>
        <end position="601"/>
    </location>
</feature>
<dbReference type="OMA" id="HLIIQRH"/>
<feature type="compositionally biased region" description="Acidic residues" evidence="1">
    <location>
        <begin position="237"/>
        <end position="253"/>
    </location>
</feature>
<feature type="region of interest" description="Disordered" evidence="1">
    <location>
        <begin position="1048"/>
        <end position="1074"/>
    </location>
</feature>
<accession>C1GAN5</accession>
<keyword evidence="4" id="KW-1185">Reference proteome</keyword>
<feature type="compositionally biased region" description="Basic and acidic residues" evidence="1">
    <location>
        <begin position="562"/>
        <end position="574"/>
    </location>
</feature>
<feature type="compositionally biased region" description="Polar residues" evidence="1">
    <location>
        <begin position="1056"/>
        <end position="1071"/>
    </location>
</feature>
<feature type="compositionally biased region" description="Basic and acidic residues" evidence="1">
    <location>
        <begin position="308"/>
        <end position="321"/>
    </location>
</feature>
<protein>
    <recommendedName>
        <fullName evidence="2">DUF7357 domain-containing protein</fullName>
    </recommendedName>
</protein>
<dbReference type="RefSeq" id="XP_010759416.1">
    <property type="nucleotide sequence ID" value="XM_010761114.1"/>
</dbReference>
<dbReference type="VEuPathDB" id="FungiDB:PADG_04321"/>
<organism evidence="3 4">
    <name type="scientific">Paracoccidioides brasiliensis (strain Pb18)</name>
    <dbReference type="NCBI Taxonomy" id="502780"/>
    <lineage>
        <taxon>Eukaryota</taxon>
        <taxon>Fungi</taxon>
        <taxon>Dikarya</taxon>
        <taxon>Ascomycota</taxon>
        <taxon>Pezizomycotina</taxon>
        <taxon>Eurotiomycetes</taxon>
        <taxon>Eurotiomycetidae</taxon>
        <taxon>Onygenales</taxon>
        <taxon>Ajellomycetaceae</taxon>
        <taxon>Paracoccidioides</taxon>
    </lineage>
</organism>
<dbReference type="eggNOG" id="ENOG502SF1H">
    <property type="taxonomic scope" value="Eukaryota"/>
</dbReference>
<evidence type="ECO:0000313" key="3">
    <source>
        <dbReference type="EMBL" id="EEH48237.2"/>
    </source>
</evidence>
<dbReference type="Proteomes" id="UP000001628">
    <property type="component" value="Unassembled WGS sequence"/>
</dbReference>
<feature type="compositionally biased region" description="Basic residues" evidence="1">
    <location>
        <begin position="1318"/>
        <end position="1327"/>
    </location>
</feature>
<feature type="region of interest" description="Disordered" evidence="1">
    <location>
        <begin position="1167"/>
        <end position="1228"/>
    </location>
</feature>
<dbReference type="GeneID" id="22583468"/>
<gene>
    <name evidence="3" type="ORF">PADG_04321</name>
</gene>
<dbReference type="InParanoid" id="C1GAN5"/>
<feature type="compositionally biased region" description="Acidic residues" evidence="1">
    <location>
        <begin position="209"/>
        <end position="218"/>
    </location>
</feature>
<feature type="region of interest" description="Disordered" evidence="1">
    <location>
        <begin position="672"/>
        <end position="710"/>
    </location>
</feature>
<dbReference type="KEGG" id="pbn:PADG_04321"/>
<feature type="region of interest" description="Disordered" evidence="1">
    <location>
        <begin position="209"/>
        <end position="454"/>
    </location>
</feature>
<feature type="domain" description="DUF7357" evidence="2">
    <location>
        <begin position="1"/>
        <end position="188"/>
    </location>
</feature>
<feature type="region of interest" description="Disordered" evidence="1">
    <location>
        <begin position="1287"/>
        <end position="1327"/>
    </location>
</feature>
<reference evidence="3 4" key="1">
    <citation type="journal article" date="2011" name="PLoS Genet.">
        <title>Comparative genomic analysis of human fungal pathogens causing paracoccidioidomycosis.</title>
        <authorList>
            <person name="Desjardins C.A."/>
            <person name="Champion M.D."/>
            <person name="Holder J.W."/>
            <person name="Muszewska A."/>
            <person name="Goldberg J."/>
            <person name="Bailao A.M."/>
            <person name="Brigido M.M."/>
            <person name="Ferreira M.E."/>
            <person name="Garcia A.M."/>
            <person name="Grynberg M."/>
            <person name="Gujja S."/>
            <person name="Heiman D.I."/>
            <person name="Henn M.R."/>
            <person name="Kodira C.D."/>
            <person name="Leon-Narvaez H."/>
            <person name="Longo L.V."/>
            <person name="Ma L.J."/>
            <person name="Malavazi I."/>
            <person name="Matsuo A.L."/>
            <person name="Morais F.V."/>
            <person name="Pereira M."/>
            <person name="Rodriguez-Brito S."/>
            <person name="Sakthikumar S."/>
            <person name="Salem-Izacc S.M."/>
            <person name="Sykes S.M."/>
            <person name="Teixeira M.M."/>
            <person name="Vallejo M.C."/>
            <person name="Walter M.E."/>
            <person name="Yandava C."/>
            <person name="Young S."/>
            <person name="Zeng Q."/>
            <person name="Zucker J."/>
            <person name="Felipe M.S."/>
            <person name="Goldman G.H."/>
            <person name="Haas B.J."/>
            <person name="McEwen J.G."/>
            <person name="Nino-Vega G."/>
            <person name="Puccia R."/>
            <person name="San-Blas G."/>
            <person name="Soares C.M."/>
            <person name="Birren B.W."/>
            <person name="Cuomo C.A."/>
        </authorList>
    </citation>
    <scope>NUCLEOTIDE SEQUENCE [LARGE SCALE GENOMIC DNA]</scope>
    <source>
        <strain evidence="3 4">Pb18</strain>
    </source>
</reference>
<dbReference type="Pfam" id="PF24054">
    <property type="entry name" value="DUF7357"/>
    <property type="match status" value="1"/>
</dbReference>
<feature type="compositionally biased region" description="Basic residues" evidence="1">
    <location>
        <begin position="445"/>
        <end position="454"/>
    </location>
</feature>
<feature type="compositionally biased region" description="Low complexity" evidence="1">
    <location>
        <begin position="348"/>
        <end position="368"/>
    </location>
</feature>
<feature type="compositionally biased region" description="Polar residues" evidence="1">
    <location>
        <begin position="1214"/>
        <end position="1224"/>
    </location>
</feature>
<dbReference type="STRING" id="502780.C1GAN5"/>
<feature type="region of interest" description="Disordered" evidence="1">
    <location>
        <begin position="530"/>
        <end position="622"/>
    </location>
</feature>
<name>C1GAN5_PARBD</name>
<evidence type="ECO:0000259" key="2">
    <source>
        <dbReference type="Pfam" id="PF24054"/>
    </source>
</evidence>
<dbReference type="HOGENOM" id="CLU_002397_1_1_1"/>
<dbReference type="EMBL" id="KN275960">
    <property type="protein sequence ID" value="EEH48237.2"/>
    <property type="molecule type" value="Genomic_DNA"/>
</dbReference>